<organism evidence="2 3">
    <name type="scientific">Paraburkholderia silvatlantica</name>
    <dbReference type="NCBI Taxonomy" id="321895"/>
    <lineage>
        <taxon>Bacteria</taxon>
        <taxon>Pseudomonadati</taxon>
        <taxon>Pseudomonadota</taxon>
        <taxon>Betaproteobacteria</taxon>
        <taxon>Burkholderiales</taxon>
        <taxon>Burkholderiaceae</taxon>
        <taxon>Paraburkholderia</taxon>
    </lineage>
</organism>
<name>A0ABR6FXA4_9BURK</name>
<feature type="transmembrane region" description="Helical" evidence="1">
    <location>
        <begin position="12"/>
        <end position="32"/>
    </location>
</feature>
<reference evidence="2 3" key="1">
    <citation type="submission" date="2020-08" db="EMBL/GenBank/DDBJ databases">
        <title>Genomic Encyclopedia of Type Strains, Phase IV (KMG-V): Genome sequencing to study the core and pangenomes of soil and plant-associated prokaryotes.</title>
        <authorList>
            <person name="Whitman W."/>
        </authorList>
    </citation>
    <scope>NUCLEOTIDE SEQUENCE [LARGE SCALE GENOMIC DNA]</scope>
    <source>
        <strain evidence="2 3">SRMrh-85</strain>
    </source>
</reference>
<evidence type="ECO:0000313" key="3">
    <source>
        <dbReference type="Proteomes" id="UP000533533"/>
    </source>
</evidence>
<dbReference type="Proteomes" id="UP000533533">
    <property type="component" value="Unassembled WGS sequence"/>
</dbReference>
<comment type="caution">
    <text evidence="2">The sequence shown here is derived from an EMBL/GenBank/DDBJ whole genome shotgun (WGS) entry which is preliminary data.</text>
</comment>
<gene>
    <name evidence="2" type="ORF">FHX59_006534</name>
</gene>
<dbReference type="EMBL" id="JACHVZ010000024">
    <property type="protein sequence ID" value="MBB2932060.1"/>
    <property type="molecule type" value="Genomic_DNA"/>
</dbReference>
<keyword evidence="1" id="KW-1133">Transmembrane helix</keyword>
<evidence type="ECO:0000313" key="2">
    <source>
        <dbReference type="EMBL" id="MBB2932060.1"/>
    </source>
</evidence>
<keyword evidence="1" id="KW-0472">Membrane</keyword>
<keyword evidence="1" id="KW-0812">Transmembrane</keyword>
<feature type="non-terminal residue" evidence="2">
    <location>
        <position position="36"/>
    </location>
</feature>
<protein>
    <submittedName>
        <fullName evidence="2">Uncharacterized protein</fullName>
    </submittedName>
</protein>
<keyword evidence="3" id="KW-1185">Reference proteome</keyword>
<proteinExistence type="predicted"/>
<sequence length="36" mass="3843">MKSSIQRNIGPFALMFTGLGSIIGSGWLFGAWKAAK</sequence>
<accession>A0ABR6FXA4</accession>
<evidence type="ECO:0000256" key="1">
    <source>
        <dbReference type="SAM" id="Phobius"/>
    </source>
</evidence>